<feature type="compositionally biased region" description="Low complexity" evidence="1">
    <location>
        <begin position="270"/>
        <end position="280"/>
    </location>
</feature>
<evidence type="ECO:0000313" key="2">
    <source>
        <dbReference type="EMBL" id="KAJ3134882.1"/>
    </source>
</evidence>
<evidence type="ECO:0000256" key="1">
    <source>
        <dbReference type="SAM" id="MobiDB-lite"/>
    </source>
</evidence>
<sequence length="632" mass="68646">MVTAFASSLKKWIQKYKSSKKISGKINSPGKKASHSSLLSAYRNSGVGYKSEYESENDTGAASDSNIGSRLVDQDNEDWGVNTLHQATDLLKNLIGIGANQVRPSNTENRGRISAHSISSIPFSGANSGDDSLQNHQPQQFSHQVGGIQNHQANFPQQLQQLTAHQNHIQNTSFGSQSILQNIPLQGIITTADGTNTHAMIQILPFSPNGNDSSANLFLQQNRTGSRSNSVHSATEVAALQRESLLELLKGSKLQQQAAANQQYVQPLHQSQQRSQSRQSLNLKNMPPPPTIQPHSDVMSEEIRASYGGGGGGPTVKFRKSSKASNAPFSSENSTIGFSESHDQKNALLNILTKGPAVAIQSSKSLNASESASILPNNNQTRTSIQPDVKSKDKMSEIEANNLTIAQTEQQLLNLLMNKSSSQQPPQDLPPATLRLENGVLKPVEPKLKVLPPNGIISPKIYSKPAISDEDETDDDVQDFATLRAPQSRNIVQTTIAPPRKTAAKTSDFLKAGFHNRISESLNDPWANLPPRAPKQEMPKSPSSSINVGQQTSATITTFQQKKFVEPVEKKILEILKRSPAEPILDQANDTGTSFVVEQSREEIHTQQPSSGTSTLQNDQLSINLKQALGIN</sequence>
<dbReference type="Proteomes" id="UP001211907">
    <property type="component" value="Unassembled WGS sequence"/>
</dbReference>
<name>A0AAD5XJU5_9FUNG</name>
<feature type="region of interest" description="Disordered" evidence="1">
    <location>
        <begin position="309"/>
        <end position="338"/>
    </location>
</feature>
<dbReference type="EMBL" id="JADGJH010000178">
    <property type="protein sequence ID" value="KAJ3134882.1"/>
    <property type="molecule type" value="Genomic_DNA"/>
</dbReference>
<accession>A0AAD5XJU5</accession>
<keyword evidence="3" id="KW-1185">Reference proteome</keyword>
<reference evidence="2" key="1">
    <citation type="submission" date="2020-05" db="EMBL/GenBank/DDBJ databases">
        <title>Phylogenomic resolution of chytrid fungi.</title>
        <authorList>
            <person name="Stajich J.E."/>
            <person name="Amses K."/>
            <person name="Simmons R."/>
            <person name="Seto K."/>
            <person name="Myers J."/>
            <person name="Bonds A."/>
            <person name="Quandt C.A."/>
            <person name="Barry K."/>
            <person name="Liu P."/>
            <person name="Grigoriev I."/>
            <person name="Longcore J.E."/>
            <person name="James T.Y."/>
        </authorList>
    </citation>
    <scope>NUCLEOTIDE SEQUENCE</scope>
    <source>
        <strain evidence="2">JEL0513</strain>
    </source>
</reference>
<evidence type="ECO:0000313" key="3">
    <source>
        <dbReference type="Proteomes" id="UP001211907"/>
    </source>
</evidence>
<comment type="caution">
    <text evidence="2">The sequence shown here is derived from an EMBL/GenBank/DDBJ whole genome shotgun (WGS) entry which is preliminary data.</text>
</comment>
<feature type="non-terminal residue" evidence="2">
    <location>
        <position position="632"/>
    </location>
</feature>
<feature type="compositionally biased region" description="Polar residues" evidence="1">
    <location>
        <begin position="374"/>
        <end position="386"/>
    </location>
</feature>
<feature type="region of interest" description="Disordered" evidence="1">
    <location>
        <begin position="263"/>
        <end position="294"/>
    </location>
</feature>
<feature type="region of interest" description="Disordered" evidence="1">
    <location>
        <begin position="50"/>
        <end position="69"/>
    </location>
</feature>
<organism evidence="2 3">
    <name type="scientific">Physocladia obscura</name>
    <dbReference type="NCBI Taxonomy" id="109957"/>
    <lineage>
        <taxon>Eukaryota</taxon>
        <taxon>Fungi</taxon>
        <taxon>Fungi incertae sedis</taxon>
        <taxon>Chytridiomycota</taxon>
        <taxon>Chytridiomycota incertae sedis</taxon>
        <taxon>Chytridiomycetes</taxon>
        <taxon>Chytridiales</taxon>
        <taxon>Chytriomycetaceae</taxon>
        <taxon>Physocladia</taxon>
    </lineage>
</organism>
<feature type="region of interest" description="Disordered" evidence="1">
    <location>
        <begin position="521"/>
        <end position="548"/>
    </location>
</feature>
<feature type="region of interest" description="Disordered" evidence="1">
    <location>
        <begin position="371"/>
        <end position="393"/>
    </location>
</feature>
<feature type="compositionally biased region" description="Polar residues" evidence="1">
    <location>
        <begin position="323"/>
        <end position="338"/>
    </location>
</feature>
<proteinExistence type="predicted"/>
<dbReference type="AlphaFoldDB" id="A0AAD5XJU5"/>
<gene>
    <name evidence="2" type="ORF">HK100_003181</name>
</gene>
<feature type="compositionally biased region" description="Polar residues" evidence="1">
    <location>
        <begin position="58"/>
        <end position="68"/>
    </location>
</feature>
<protein>
    <submittedName>
        <fullName evidence="2">Uncharacterized protein</fullName>
    </submittedName>
</protein>